<evidence type="ECO:0000313" key="3">
    <source>
        <dbReference type="EMBL" id="MCJ8011030.1"/>
    </source>
</evidence>
<sequence>MEREVLWKSLMMNGSIVMFWRQSILEKYVENIKEEGFDVYLFDCESWDKNACLLELGKTLEFPNYYGKNLDAFNDCLSDIVPSNEGFVLVFKNFDKFNARDKDTTYHVLDIIQNNSWRLLVENQKKLIAFVHSNDPQLHIQSVGAMPVLWNNEEWLNKNRGL</sequence>
<gene>
    <name evidence="3" type="ORF">MUG84_04640</name>
</gene>
<evidence type="ECO:0000259" key="2">
    <source>
        <dbReference type="Pfam" id="PF01337"/>
    </source>
</evidence>
<evidence type="ECO:0000256" key="1">
    <source>
        <dbReference type="ARBA" id="ARBA00006845"/>
    </source>
</evidence>
<reference evidence="3" key="1">
    <citation type="submission" date="2022-04" db="EMBL/GenBank/DDBJ databases">
        <title>Paenibacillus mangrovi sp. nov., a novel endophytic bacterium isolated from bark of Kandelia candel.</title>
        <authorList>
            <person name="Tuo L."/>
        </authorList>
    </citation>
    <scope>NUCLEOTIDE SEQUENCE</scope>
    <source>
        <strain evidence="3">KQZ6P-2</strain>
    </source>
</reference>
<dbReference type="Pfam" id="PF01337">
    <property type="entry name" value="Barstar"/>
    <property type="match status" value="1"/>
</dbReference>
<dbReference type="EMBL" id="JALIRP010000002">
    <property type="protein sequence ID" value="MCJ8011030.1"/>
    <property type="molecule type" value="Genomic_DNA"/>
</dbReference>
<evidence type="ECO:0000313" key="4">
    <source>
        <dbReference type="Proteomes" id="UP001139347"/>
    </source>
</evidence>
<feature type="domain" description="Barstar (barnase inhibitor)" evidence="2">
    <location>
        <begin position="48"/>
        <end position="116"/>
    </location>
</feature>
<dbReference type="SUPFAM" id="SSF52038">
    <property type="entry name" value="Barstar-related"/>
    <property type="match status" value="1"/>
</dbReference>
<dbReference type="InterPro" id="IPR000468">
    <property type="entry name" value="Barstar"/>
</dbReference>
<dbReference type="AlphaFoldDB" id="A0A9X1WPS4"/>
<proteinExistence type="inferred from homology"/>
<protein>
    <submittedName>
        <fullName evidence="3">Barstar family protein</fullName>
    </submittedName>
</protein>
<organism evidence="3 4">
    <name type="scientific">Paenibacillus mangrovi</name>
    <dbReference type="NCBI Taxonomy" id="2931978"/>
    <lineage>
        <taxon>Bacteria</taxon>
        <taxon>Bacillati</taxon>
        <taxon>Bacillota</taxon>
        <taxon>Bacilli</taxon>
        <taxon>Bacillales</taxon>
        <taxon>Paenibacillaceae</taxon>
        <taxon>Paenibacillus</taxon>
    </lineage>
</organism>
<keyword evidence="4" id="KW-1185">Reference proteome</keyword>
<dbReference type="InterPro" id="IPR035905">
    <property type="entry name" value="Barstar-like_sf"/>
</dbReference>
<comment type="similarity">
    <text evidence="1">Belongs to the barstar family.</text>
</comment>
<dbReference type="Gene3D" id="3.30.370.10">
    <property type="entry name" value="Barstar-like"/>
    <property type="match status" value="1"/>
</dbReference>
<name>A0A9X1WPS4_9BACL</name>
<dbReference type="RefSeq" id="WP_244721043.1">
    <property type="nucleotide sequence ID" value="NZ_JALIRP010000002.1"/>
</dbReference>
<accession>A0A9X1WPS4</accession>
<comment type="caution">
    <text evidence="3">The sequence shown here is derived from an EMBL/GenBank/DDBJ whole genome shotgun (WGS) entry which is preliminary data.</text>
</comment>
<dbReference type="Proteomes" id="UP001139347">
    <property type="component" value="Unassembled WGS sequence"/>
</dbReference>